<feature type="binding site" evidence="7">
    <location>
        <position position="306"/>
    </location>
    <ligand>
        <name>Zn(2+)</name>
        <dbReference type="ChEBI" id="CHEBI:29105"/>
    </ligand>
</feature>
<keyword evidence="7" id="KW-0862">Zinc</keyword>
<feature type="active site" description="Proton acceptor" evidence="7">
    <location>
        <position position="93"/>
    </location>
</feature>
<dbReference type="Pfam" id="PF01702">
    <property type="entry name" value="TGT"/>
    <property type="match status" value="1"/>
</dbReference>
<dbReference type="SUPFAM" id="SSF51713">
    <property type="entry name" value="tRNA-guanine transglycosylase"/>
    <property type="match status" value="1"/>
</dbReference>
<dbReference type="FunFam" id="3.20.20.105:FF:000001">
    <property type="entry name" value="Queuine tRNA-ribosyltransferase"/>
    <property type="match status" value="1"/>
</dbReference>
<reference evidence="9 10" key="1">
    <citation type="journal article" date="2016" name="Nat. Commun.">
        <title>Thousands of microbial genomes shed light on interconnected biogeochemical processes in an aquifer system.</title>
        <authorList>
            <person name="Anantharaman K."/>
            <person name="Brown C.T."/>
            <person name="Hug L.A."/>
            <person name="Sharon I."/>
            <person name="Castelle C.J."/>
            <person name="Probst A.J."/>
            <person name="Thomas B.C."/>
            <person name="Singh A."/>
            <person name="Wilkins M.J."/>
            <person name="Karaoz U."/>
            <person name="Brodie E.L."/>
            <person name="Williams K.H."/>
            <person name="Hubbard S.S."/>
            <person name="Banfield J.F."/>
        </authorList>
    </citation>
    <scope>NUCLEOTIDE SEQUENCE [LARGE SCALE GENOMIC DNA]</scope>
</reference>
<dbReference type="Gene3D" id="3.20.20.105">
    <property type="entry name" value="Queuine tRNA-ribosyltransferase-like"/>
    <property type="match status" value="1"/>
</dbReference>
<feature type="binding site" evidence="7">
    <location>
        <position position="309"/>
    </location>
    <ligand>
        <name>Zn(2+)</name>
        <dbReference type="ChEBI" id="CHEBI:29105"/>
    </ligand>
</feature>
<feature type="active site" description="Nucleophile" evidence="7">
    <location>
        <position position="266"/>
    </location>
</feature>
<dbReference type="InterPro" id="IPR004803">
    <property type="entry name" value="TGT"/>
</dbReference>
<keyword evidence="5 7" id="KW-0671">Queuosine biosynthesis</keyword>
<protein>
    <recommendedName>
        <fullName evidence="7">Queuine tRNA-ribosyltransferase</fullName>
        <ecNumber evidence="7">2.4.2.29</ecNumber>
    </recommendedName>
    <alternativeName>
        <fullName evidence="7">Guanine insertion enzyme</fullName>
    </alternativeName>
    <alternativeName>
        <fullName evidence="7">tRNA-guanine transglycosylase</fullName>
    </alternativeName>
</protein>
<feature type="region of interest" description="RNA binding; important for wobble base 34 recognition" evidence="7">
    <location>
        <begin position="271"/>
        <end position="275"/>
    </location>
</feature>
<dbReference type="EC" id="2.4.2.29" evidence="7"/>
<evidence type="ECO:0000256" key="6">
    <source>
        <dbReference type="ARBA" id="ARBA00050112"/>
    </source>
</evidence>
<dbReference type="GO" id="GO:0008616">
    <property type="term" value="P:tRNA queuosine(34) biosynthetic process"/>
    <property type="evidence" value="ECO:0007669"/>
    <property type="project" value="UniProtKB-UniRule"/>
</dbReference>
<dbReference type="GO" id="GO:0008479">
    <property type="term" value="F:tRNA-guanosine(34) queuine transglycosylase activity"/>
    <property type="evidence" value="ECO:0007669"/>
    <property type="project" value="UniProtKB-UniRule"/>
</dbReference>
<feature type="binding site" evidence="7">
    <location>
        <position position="335"/>
    </location>
    <ligand>
        <name>Zn(2+)</name>
        <dbReference type="ChEBI" id="CHEBI:29105"/>
    </ligand>
</feature>
<dbReference type="AlphaFoldDB" id="A0A1G1KSD5"/>
<sequence length="372" mass="42373">MSKTFELIKKDSETNARLGRVHTAHGTIETPVFMPVGTQGSVKTLTPKELEEVGAEIILGNAYHLYIRPGIDIIREIGGLHEFVSWRKPILTDSGGYQVFSLSRLRKITDEGVTFHSHFDGREIFLTPEEVIKAEERLGSDIAMIFDVCPPHGAGRPEVELAVRRTYDWAKRGKAAHHKNDQLLFGIIQGGRFPDLRRESLSQMCEIDFPGYAVGGVSVGESREEMGEVVYPLARLMPEDKPRYLMGVGTPIDFFWAIEAGMDMFDCVTPTRYARNGCAFTRAGKIVVRNSEYAKDKSPLDPKCLCYTCRNFSRAYLRHLFNCEEILGPRLVTYHNVFFFVSLVKEIREAIRNEKFLKFKNEFLSNYDENLR</sequence>
<dbReference type="Proteomes" id="UP000178187">
    <property type="component" value="Unassembled WGS sequence"/>
</dbReference>
<evidence type="ECO:0000256" key="2">
    <source>
        <dbReference type="ARBA" id="ARBA00022676"/>
    </source>
</evidence>
<dbReference type="EMBL" id="MHFR01000057">
    <property type="protein sequence ID" value="OGW95843.1"/>
    <property type="molecule type" value="Genomic_DNA"/>
</dbReference>
<dbReference type="GO" id="GO:0046872">
    <property type="term" value="F:metal ion binding"/>
    <property type="evidence" value="ECO:0007669"/>
    <property type="project" value="UniProtKB-KW"/>
</dbReference>
<evidence type="ECO:0000256" key="5">
    <source>
        <dbReference type="ARBA" id="ARBA00022785"/>
    </source>
</evidence>
<feature type="binding site" evidence="7">
    <location>
        <begin position="93"/>
        <end position="97"/>
    </location>
    <ligand>
        <name>substrate</name>
    </ligand>
</feature>
<dbReference type="InterPro" id="IPR002616">
    <property type="entry name" value="tRNA_ribo_trans-like"/>
</dbReference>
<comment type="pathway">
    <text evidence="1 7">tRNA modification; tRNA-queuosine biosynthesis.</text>
</comment>
<evidence type="ECO:0000259" key="8">
    <source>
        <dbReference type="Pfam" id="PF01702"/>
    </source>
</evidence>
<comment type="catalytic activity">
    <reaction evidence="6 7">
        <text>7-aminomethyl-7-carbaguanine + guanosine(34) in tRNA = 7-aminomethyl-7-carbaguanosine(34) in tRNA + guanine</text>
        <dbReference type="Rhea" id="RHEA:24104"/>
        <dbReference type="Rhea" id="RHEA-COMP:10341"/>
        <dbReference type="Rhea" id="RHEA-COMP:10342"/>
        <dbReference type="ChEBI" id="CHEBI:16235"/>
        <dbReference type="ChEBI" id="CHEBI:58703"/>
        <dbReference type="ChEBI" id="CHEBI:74269"/>
        <dbReference type="ChEBI" id="CHEBI:82833"/>
        <dbReference type="EC" id="2.4.2.29"/>
    </reaction>
</comment>
<feature type="binding site" evidence="7">
    <location>
        <position position="304"/>
    </location>
    <ligand>
        <name>Zn(2+)</name>
        <dbReference type="ChEBI" id="CHEBI:29105"/>
    </ligand>
</feature>
<comment type="function">
    <text evidence="7">Catalyzes the base-exchange of a guanine (G) residue with the queuine precursor 7-aminomethyl-7-deazaguanine (PreQ1) at position 34 (anticodon wobble position) in tRNAs with GU(N) anticodons (tRNA-Asp, -Asn, -His and -Tyr). Catalysis occurs through a double-displacement mechanism. The nucleophile active site attacks the C1' of nucleotide 34 to detach the guanine base from the RNA, forming a covalent enzyme-RNA intermediate. The proton acceptor active site deprotonates the incoming PreQ1, allowing a nucleophilic attack on the C1' of the ribose to form the product. After dissociation, two additional enzymatic reactions on the tRNA convert PreQ1 to queuine (Q), resulting in the hypermodified nucleoside queuosine (7-(((4,5-cis-dihydroxy-2-cyclopenten-1-yl)amino)methyl)-7-deazaguanosine).</text>
</comment>
<feature type="region of interest" description="RNA binding" evidence="7">
    <location>
        <begin position="247"/>
        <end position="253"/>
    </location>
</feature>
<organism evidence="9 10">
    <name type="scientific">Candidatus Danuiimicrobium aquiferis</name>
    <dbReference type="NCBI Taxonomy" id="1801832"/>
    <lineage>
        <taxon>Bacteria</taxon>
        <taxon>Pseudomonadati</taxon>
        <taxon>Candidatus Omnitrophota</taxon>
        <taxon>Candidatus Danuiimicrobium</taxon>
    </lineage>
</organism>
<evidence type="ECO:0000313" key="10">
    <source>
        <dbReference type="Proteomes" id="UP000178187"/>
    </source>
</evidence>
<comment type="similarity">
    <text evidence="7">Belongs to the queuine tRNA-ribosyltransferase family.</text>
</comment>
<dbReference type="NCBIfam" id="TIGR00430">
    <property type="entry name" value="Q_tRNA_tgt"/>
    <property type="match status" value="1"/>
</dbReference>
<dbReference type="UniPathway" id="UPA00392"/>
<comment type="caution">
    <text evidence="9">The sequence shown here is derived from an EMBL/GenBank/DDBJ whole genome shotgun (WGS) entry which is preliminary data.</text>
</comment>
<dbReference type="GO" id="GO:0005829">
    <property type="term" value="C:cytosol"/>
    <property type="evidence" value="ECO:0007669"/>
    <property type="project" value="TreeGrafter"/>
</dbReference>
<evidence type="ECO:0000256" key="4">
    <source>
        <dbReference type="ARBA" id="ARBA00022694"/>
    </source>
</evidence>
<keyword evidence="4 7" id="KW-0819">tRNA processing</keyword>
<keyword evidence="3 7" id="KW-0808">Transferase</keyword>
<feature type="domain" description="tRNA-guanine(15) transglycosylase-like" evidence="8">
    <location>
        <begin position="14"/>
        <end position="368"/>
    </location>
</feature>
<comment type="subunit">
    <text evidence="7">Homodimer. Within each dimer, one monomer is responsible for RNA recognition and catalysis, while the other monomer binds to the replacement base PreQ1.</text>
</comment>
<name>A0A1G1KSD5_9BACT</name>
<evidence type="ECO:0000313" key="9">
    <source>
        <dbReference type="EMBL" id="OGW95843.1"/>
    </source>
</evidence>
<dbReference type="NCBIfam" id="TIGR00449">
    <property type="entry name" value="tgt_general"/>
    <property type="match status" value="1"/>
</dbReference>
<proteinExistence type="inferred from homology"/>
<keyword evidence="7" id="KW-0479">Metal-binding</keyword>
<accession>A0A1G1KSD5</accession>
<dbReference type="PANTHER" id="PTHR46499:SF1">
    <property type="entry name" value="QUEUINE TRNA-RIBOSYLTRANSFERASE"/>
    <property type="match status" value="1"/>
</dbReference>
<feature type="binding site" evidence="7">
    <location>
        <position position="189"/>
    </location>
    <ligand>
        <name>substrate</name>
    </ligand>
</feature>
<gene>
    <name evidence="7" type="primary">tgt</name>
    <name evidence="9" type="ORF">A3G33_00430</name>
</gene>
<evidence type="ECO:0000256" key="1">
    <source>
        <dbReference type="ARBA" id="ARBA00004691"/>
    </source>
</evidence>
<evidence type="ECO:0000256" key="3">
    <source>
        <dbReference type="ARBA" id="ARBA00022679"/>
    </source>
</evidence>
<dbReference type="HAMAP" id="MF_00168">
    <property type="entry name" value="Q_tRNA_Tgt"/>
    <property type="match status" value="1"/>
</dbReference>
<evidence type="ECO:0000256" key="7">
    <source>
        <dbReference type="HAMAP-Rule" id="MF_00168"/>
    </source>
</evidence>
<keyword evidence="2 7" id="KW-0328">Glycosyltransferase</keyword>
<feature type="binding site" evidence="7">
    <location>
        <position position="216"/>
    </location>
    <ligand>
        <name>substrate</name>
    </ligand>
</feature>
<feature type="binding site" evidence="7">
    <location>
        <position position="147"/>
    </location>
    <ligand>
        <name>substrate</name>
    </ligand>
</feature>
<dbReference type="InterPro" id="IPR050076">
    <property type="entry name" value="ArchSynthase1/Queuine_TRR"/>
</dbReference>
<dbReference type="PANTHER" id="PTHR46499">
    <property type="entry name" value="QUEUINE TRNA-RIBOSYLTRANSFERASE"/>
    <property type="match status" value="1"/>
</dbReference>
<comment type="cofactor">
    <cofactor evidence="7">
        <name>Zn(2+)</name>
        <dbReference type="ChEBI" id="CHEBI:29105"/>
    </cofactor>
    <text evidence="7">Binds 1 zinc ion per subunit.</text>
</comment>
<dbReference type="InterPro" id="IPR036511">
    <property type="entry name" value="TGT-like_sf"/>
</dbReference>